<feature type="region of interest" description="Disordered" evidence="1">
    <location>
        <begin position="392"/>
        <end position="441"/>
    </location>
</feature>
<feature type="domain" description="ADF-H" evidence="2">
    <location>
        <begin position="164"/>
        <end position="298"/>
    </location>
</feature>
<evidence type="ECO:0000256" key="1">
    <source>
        <dbReference type="SAM" id="MobiDB-lite"/>
    </source>
</evidence>
<evidence type="ECO:0000313" key="3">
    <source>
        <dbReference type="EMBL" id="CAD8860364.1"/>
    </source>
</evidence>
<feature type="region of interest" description="Disordered" evidence="1">
    <location>
        <begin position="144"/>
        <end position="166"/>
    </location>
</feature>
<dbReference type="Gene3D" id="3.40.20.10">
    <property type="entry name" value="Severin"/>
    <property type="match status" value="2"/>
</dbReference>
<dbReference type="PANTHER" id="PTHR10829">
    <property type="entry name" value="CORTACTIN AND DREBRIN"/>
    <property type="match status" value="1"/>
</dbReference>
<dbReference type="EMBL" id="HBFQ01048590">
    <property type="protein sequence ID" value="CAD8860364.1"/>
    <property type="molecule type" value="Transcribed_RNA"/>
</dbReference>
<dbReference type="CDD" id="cd11282">
    <property type="entry name" value="ADF_coactosin_like"/>
    <property type="match status" value="1"/>
</dbReference>
<dbReference type="GO" id="GO:0051015">
    <property type="term" value="F:actin filament binding"/>
    <property type="evidence" value="ECO:0007669"/>
    <property type="project" value="TreeGrafter"/>
</dbReference>
<proteinExistence type="predicted"/>
<feature type="domain" description="ADF-H" evidence="2">
    <location>
        <begin position="1"/>
        <end position="105"/>
    </location>
</feature>
<organism evidence="3">
    <name type="scientific">Noctiluca scintillans</name>
    <name type="common">Sea sparkle</name>
    <name type="synonym">Red tide dinoflagellate</name>
    <dbReference type="NCBI Taxonomy" id="2966"/>
    <lineage>
        <taxon>Eukaryota</taxon>
        <taxon>Sar</taxon>
        <taxon>Alveolata</taxon>
        <taxon>Dinophyceae</taxon>
        <taxon>Noctilucales</taxon>
        <taxon>Noctilucaceae</taxon>
        <taxon>Noctiluca</taxon>
    </lineage>
</organism>
<feature type="compositionally biased region" description="Polar residues" evidence="1">
    <location>
        <begin position="392"/>
        <end position="401"/>
    </location>
</feature>
<dbReference type="GO" id="GO:0005884">
    <property type="term" value="C:actin filament"/>
    <property type="evidence" value="ECO:0007669"/>
    <property type="project" value="TreeGrafter"/>
</dbReference>
<gene>
    <name evidence="3" type="ORF">NSCI0253_LOCUS34718</name>
</gene>
<evidence type="ECO:0000259" key="2">
    <source>
        <dbReference type="PROSITE" id="PS51263"/>
    </source>
</evidence>
<feature type="region of interest" description="Disordered" evidence="1">
    <location>
        <begin position="505"/>
        <end position="544"/>
    </location>
</feature>
<dbReference type="SUPFAM" id="SSF55753">
    <property type="entry name" value="Actin depolymerizing proteins"/>
    <property type="match status" value="2"/>
</dbReference>
<dbReference type="GO" id="GO:0030864">
    <property type="term" value="C:cortical actin cytoskeleton"/>
    <property type="evidence" value="ECO:0007669"/>
    <property type="project" value="TreeGrafter"/>
</dbReference>
<dbReference type="AlphaFoldDB" id="A0A7S1ANP3"/>
<sequence>MPDSNLTLLGVGSGGVEEMRASIDESAVCWGLCRFEFGNGVFKRQKVLFLHVNSDRCRALSRGRHNGHTSEVMRELRGEGESFHASLEMRALEDVSAEAIFRRTQHIFASDDIGDYSVEAMLRDYRLSVSRLSNPRVQRQVPTLEGARERGRGRTPRRSTHLKSSSISAVTGREALERVANTSGSWNWVLVEADTENLTLVGGGNDSIDGMSACLAGMPTDVLFGLLRLPFGIGRLRRVKFVFVHAIGEDTPAVRRGRLSTLRPKMRQALSKFAECPVTMEVTRCGDLTAENVVEKVRRSVCVDDAVIDEDVAEKNIYSVEAFLAALEREKRGRSPSPPNAQIATEIEKPVLPAQRDANMTVDEAAQHVRAPGGPINWALFGATEAMLRTPSASGGFSPCNSPASSPSRKPRSSSQKWRSCSDFGRNSRPEFVPRGPATRVHTRSPVTEFLRHGNARLHPKLEPRTPSSQAPALMQAALATKGSTADLTVPAESTTLRANAMVRCGSEYGRPPRPTPKDAQIPTRRRVGDGLPRIPVASLNGGA</sequence>
<dbReference type="GO" id="GO:0030833">
    <property type="term" value="P:regulation of actin filament polymerization"/>
    <property type="evidence" value="ECO:0007669"/>
    <property type="project" value="TreeGrafter"/>
</dbReference>
<protein>
    <recommendedName>
        <fullName evidence="2">ADF-H domain-containing protein</fullName>
    </recommendedName>
</protein>
<reference evidence="3" key="1">
    <citation type="submission" date="2021-01" db="EMBL/GenBank/DDBJ databases">
        <authorList>
            <person name="Corre E."/>
            <person name="Pelletier E."/>
            <person name="Niang G."/>
            <person name="Scheremetjew M."/>
            <person name="Finn R."/>
            <person name="Kale V."/>
            <person name="Holt S."/>
            <person name="Cochrane G."/>
            <person name="Meng A."/>
            <person name="Brown T."/>
            <person name="Cohen L."/>
        </authorList>
    </citation>
    <scope>NUCLEOTIDE SEQUENCE</scope>
</reference>
<feature type="compositionally biased region" description="Low complexity" evidence="1">
    <location>
        <begin position="402"/>
        <end position="419"/>
    </location>
</feature>
<dbReference type="PANTHER" id="PTHR10829:SF25">
    <property type="entry name" value="DREBRIN-LIKE PROTEIN"/>
    <property type="match status" value="1"/>
</dbReference>
<name>A0A7S1ANP3_NOCSC</name>
<dbReference type="InterPro" id="IPR029006">
    <property type="entry name" value="ADF-H/Gelsolin-like_dom_sf"/>
</dbReference>
<dbReference type="PROSITE" id="PS51263">
    <property type="entry name" value="ADF_H"/>
    <property type="match status" value="2"/>
</dbReference>
<dbReference type="Pfam" id="PF00241">
    <property type="entry name" value="Cofilin_ADF"/>
    <property type="match status" value="2"/>
</dbReference>
<dbReference type="InterPro" id="IPR002108">
    <property type="entry name" value="ADF-H"/>
</dbReference>
<accession>A0A7S1ANP3</accession>